<dbReference type="GO" id="GO:0043457">
    <property type="term" value="P:regulation of cellular respiration"/>
    <property type="evidence" value="ECO:0007669"/>
    <property type="project" value="InterPro"/>
</dbReference>
<dbReference type="PANTHER" id="PTHR47188">
    <property type="entry name" value="PROTEIN TAR1"/>
    <property type="match status" value="1"/>
</dbReference>
<dbReference type="PANTHER" id="PTHR47188:SF1">
    <property type="entry name" value="PROTEIN TAR1"/>
    <property type="match status" value="1"/>
</dbReference>
<dbReference type="AlphaFoldDB" id="A0A2G3A478"/>
<dbReference type="EMBL" id="AYRZ02000002">
    <property type="protein sequence ID" value="PHT89032.1"/>
    <property type="molecule type" value="Genomic_DNA"/>
</dbReference>
<reference evidence="2 3" key="1">
    <citation type="journal article" date="2014" name="Nat. Genet.">
        <title>Genome sequence of the hot pepper provides insights into the evolution of pungency in Capsicum species.</title>
        <authorList>
            <person name="Kim S."/>
            <person name="Park M."/>
            <person name="Yeom S.I."/>
            <person name="Kim Y.M."/>
            <person name="Lee J.M."/>
            <person name="Lee H.A."/>
            <person name="Seo E."/>
            <person name="Choi J."/>
            <person name="Cheong K."/>
            <person name="Kim K.T."/>
            <person name="Jung K."/>
            <person name="Lee G.W."/>
            <person name="Oh S.K."/>
            <person name="Bae C."/>
            <person name="Kim S.B."/>
            <person name="Lee H.Y."/>
            <person name="Kim S.Y."/>
            <person name="Kim M.S."/>
            <person name="Kang B.C."/>
            <person name="Jo Y.D."/>
            <person name="Yang H.B."/>
            <person name="Jeong H.J."/>
            <person name="Kang W.H."/>
            <person name="Kwon J.K."/>
            <person name="Shin C."/>
            <person name="Lim J.Y."/>
            <person name="Park J.H."/>
            <person name="Huh J.H."/>
            <person name="Kim J.S."/>
            <person name="Kim B.D."/>
            <person name="Cohen O."/>
            <person name="Paran I."/>
            <person name="Suh M.C."/>
            <person name="Lee S.B."/>
            <person name="Kim Y.K."/>
            <person name="Shin Y."/>
            <person name="Noh S.J."/>
            <person name="Park J."/>
            <person name="Seo Y.S."/>
            <person name="Kwon S.Y."/>
            <person name="Kim H.A."/>
            <person name="Park J.M."/>
            <person name="Kim H.J."/>
            <person name="Choi S.B."/>
            <person name="Bosland P.W."/>
            <person name="Reeves G."/>
            <person name="Jo S.H."/>
            <person name="Lee B.W."/>
            <person name="Cho H.T."/>
            <person name="Choi H.S."/>
            <person name="Lee M.S."/>
            <person name="Yu Y."/>
            <person name="Do Choi Y."/>
            <person name="Park B.S."/>
            <person name="van Deynze A."/>
            <person name="Ashrafi H."/>
            <person name="Hill T."/>
            <person name="Kim W.T."/>
            <person name="Pai H.S."/>
            <person name="Ahn H.K."/>
            <person name="Yeam I."/>
            <person name="Giovannoni J.J."/>
            <person name="Rose J.K."/>
            <person name="Sorensen I."/>
            <person name="Lee S.J."/>
            <person name="Kim R.W."/>
            <person name="Choi I.Y."/>
            <person name="Choi B.S."/>
            <person name="Lim J.S."/>
            <person name="Lee Y.H."/>
            <person name="Choi D."/>
        </authorList>
    </citation>
    <scope>NUCLEOTIDE SEQUENCE [LARGE SCALE GENOMIC DNA]</scope>
    <source>
        <strain evidence="3">cv. CM334</strain>
    </source>
</reference>
<evidence type="ECO:0000256" key="1">
    <source>
        <dbReference type="SAM" id="MobiDB-lite"/>
    </source>
</evidence>
<organism evidence="2 3">
    <name type="scientific">Capsicum annuum</name>
    <name type="common">Capsicum pepper</name>
    <dbReference type="NCBI Taxonomy" id="4072"/>
    <lineage>
        <taxon>Eukaryota</taxon>
        <taxon>Viridiplantae</taxon>
        <taxon>Streptophyta</taxon>
        <taxon>Embryophyta</taxon>
        <taxon>Tracheophyta</taxon>
        <taxon>Spermatophyta</taxon>
        <taxon>Magnoliopsida</taxon>
        <taxon>eudicotyledons</taxon>
        <taxon>Gunneridae</taxon>
        <taxon>Pentapetalae</taxon>
        <taxon>asterids</taxon>
        <taxon>lamiids</taxon>
        <taxon>Solanales</taxon>
        <taxon>Solanaceae</taxon>
        <taxon>Solanoideae</taxon>
        <taxon>Capsiceae</taxon>
        <taxon>Capsicum</taxon>
    </lineage>
</organism>
<feature type="compositionally biased region" description="Low complexity" evidence="1">
    <location>
        <begin position="253"/>
        <end position="264"/>
    </location>
</feature>
<evidence type="ECO:0000313" key="3">
    <source>
        <dbReference type="Proteomes" id="UP000222542"/>
    </source>
</evidence>
<comment type="caution">
    <text evidence="2">The sequence shown here is derived from an EMBL/GenBank/DDBJ whole genome shotgun (WGS) entry which is preliminary data.</text>
</comment>
<feature type="region of interest" description="Disordered" evidence="1">
    <location>
        <begin position="237"/>
        <end position="264"/>
    </location>
</feature>
<accession>A0A2G3A478</accession>
<proteinExistence type="predicted"/>
<reference evidence="2 3" key="2">
    <citation type="journal article" date="2017" name="Genome Biol.">
        <title>New reference genome sequences of hot pepper reveal the massive evolution of plant disease-resistance genes by retroduplication.</title>
        <authorList>
            <person name="Kim S."/>
            <person name="Park J."/>
            <person name="Yeom S.I."/>
            <person name="Kim Y.M."/>
            <person name="Seo E."/>
            <person name="Kim K.T."/>
            <person name="Kim M.S."/>
            <person name="Lee J.M."/>
            <person name="Cheong K."/>
            <person name="Shin H.S."/>
            <person name="Kim S.B."/>
            <person name="Han K."/>
            <person name="Lee J."/>
            <person name="Park M."/>
            <person name="Lee H.A."/>
            <person name="Lee H.Y."/>
            <person name="Lee Y."/>
            <person name="Oh S."/>
            <person name="Lee J.H."/>
            <person name="Choi E."/>
            <person name="Choi E."/>
            <person name="Lee S.E."/>
            <person name="Jeon J."/>
            <person name="Kim H."/>
            <person name="Choi G."/>
            <person name="Song H."/>
            <person name="Lee J."/>
            <person name="Lee S.C."/>
            <person name="Kwon J.K."/>
            <person name="Lee H.Y."/>
            <person name="Koo N."/>
            <person name="Hong Y."/>
            <person name="Kim R.W."/>
            <person name="Kang W.H."/>
            <person name="Huh J.H."/>
            <person name="Kang B.C."/>
            <person name="Yang T.J."/>
            <person name="Lee Y.H."/>
            <person name="Bennetzen J.L."/>
            <person name="Choi D."/>
        </authorList>
    </citation>
    <scope>NUCLEOTIDE SEQUENCE [LARGE SCALE GENOMIC DNA]</scope>
    <source>
        <strain evidence="3">cv. CM334</strain>
    </source>
</reference>
<protein>
    <submittedName>
        <fullName evidence="2">Uncharacterized protein</fullName>
    </submittedName>
</protein>
<dbReference type="Proteomes" id="UP000222542">
    <property type="component" value="Unassembled WGS sequence"/>
</dbReference>
<sequence length="264" mass="28802">MVHGVMVPRCLGGMVPWHHGTMVPWLFGALVPWCLGTVVRSATVCGTLVPWCHSARCRGAMVPSYFGAMVPWFHDAMVHGATNSTKTQPWISLVRTSSELAVQRARKGHDGTVPNSSLGQPAVTLSHCWPPPEFPMTSPHSGIILHLLGPDRYAHTRTLLRRSRSVTGAPLRGIPPISFLMYYGFTRPLNHTHVRLLGLCYKTGRMGITQASVRSAQMPSTSEACAACHNRGDGVPRAYQDPGLWPPPPPSPIHIGPFPSRSED</sequence>
<dbReference type="Gramene" id="PHT89032">
    <property type="protein sequence ID" value="PHT89032"/>
    <property type="gene ID" value="T459_04145"/>
</dbReference>
<evidence type="ECO:0000313" key="2">
    <source>
        <dbReference type="EMBL" id="PHT89032.1"/>
    </source>
</evidence>
<gene>
    <name evidence="2" type="ORF">T459_04145</name>
</gene>
<keyword evidence="3" id="KW-1185">Reference proteome</keyword>
<name>A0A2G3A478_CAPAN</name>
<dbReference type="InterPro" id="IPR044792">
    <property type="entry name" value="TAR1"/>
</dbReference>